<dbReference type="Pfam" id="PF02195">
    <property type="entry name" value="ParB_N"/>
    <property type="match status" value="1"/>
</dbReference>
<feature type="domain" description="ParB-like N-terminal" evidence="1">
    <location>
        <begin position="18"/>
        <end position="101"/>
    </location>
</feature>
<dbReference type="GO" id="GO:0007059">
    <property type="term" value="P:chromosome segregation"/>
    <property type="evidence" value="ECO:0007669"/>
    <property type="project" value="TreeGrafter"/>
</dbReference>
<reference evidence="3" key="1">
    <citation type="submission" date="2020-05" db="EMBL/GenBank/DDBJ databases">
        <authorList>
            <person name="Chiriac C."/>
            <person name="Salcher M."/>
            <person name="Ghai R."/>
            <person name="Kavagutti S V."/>
        </authorList>
    </citation>
    <scope>NUCLEOTIDE SEQUENCE</scope>
</reference>
<dbReference type="SMART" id="SM00470">
    <property type="entry name" value="ParB"/>
    <property type="match status" value="1"/>
</dbReference>
<dbReference type="Gene3D" id="3.90.1530.10">
    <property type="entry name" value="Conserved hypothetical protein from pyrococcus furiosus pfu- 392566-001, ParB domain"/>
    <property type="match status" value="1"/>
</dbReference>
<accession>A0A6J5PI46</accession>
<sequence>MAPRKAPEVNLEPIHPVEQTALDALLPHPMNPRKGNVDKIVESIKVNGFYGVIVAQKSTKYILAGNHRWQAARHLDLASVPVMWIDCTDAEAKRIMLADNRMSDLAGYNQDSLQDLLRSVVSDGDLRGTGFDMKDIQTLIDDVTDEPNDKRKRNLEPFEDSFFLIRCPVTDQGRAMRMIQEALQDVVGVEIASATR</sequence>
<dbReference type="PANTHER" id="PTHR33375:SF1">
    <property type="entry name" value="CHROMOSOME-PARTITIONING PROTEIN PARB-RELATED"/>
    <property type="match status" value="1"/>
</dbReference>
<proteinExistence type="predicted"/>
<evidence type="ECO:0000313" key="2">
    <source>
        <dbReference type="EMBL" id="CAB4144297.1"/>
    </source>
</evidence>
<organism evidence="3">
    <name type="scientific">uncultured Caudovirales phage</name>
    <dbReference type="NCBI Taxonomy" id="2100421"/>
    <lineage>
        <taxon>Viruses</taxon>
        <taxon>Duplodnaviria</taxon>
        <taxon>Heunggongvirae</taxon>
        <taxon>Uroviricota</taxon>
        <taxon>Caudoviricetes</taxon>
        <taxon>Peduoviridae</taxon>
        <taxon>Maltschvirus</taxon>
        <taxon>Maltschvirus maltsch</taxon>
    </lineage>
</organism>
<protein>
    <submittedName>
        <fullName evidence="3">ParB/Sulfiredoxin</fullName>
    </submittedName>
</protein>
<evidence type="ECO:0000313" key="3">
    <source>
        <dbReference type="EMBL" id="CAB4169596.1"/>
    </source>
</evidence>
<name>A0A6J5PI46_9CAUD</name>
<dbReference type="EMBL" id="LR797240">
    <property type="protein sequence ID" value="CAB4196200.1"/>
    <property type="molecule type" value="Genomic_DNA"/>
</dbReference>
<dbReference type="PANTHER" id="PTHR33375">
    <property type="entry name" value="CHROMOSOME-PARTITIONING PROTEIN PARB-RELATED"/>
    <property type="match status" value="1"/>
</dbReference>
<dbReference type="InterPro" id="IPR050336">
    <property type="entry name" value="Chromosome_partition/occlusion"/>
</dbReference>
<dbReference type="InterPro" id="IPR036086">
    <property type="entry name" value="ParB/Sulfiredoxin_sf"/>
</dbReference>
<gene>
    <name evidence="4" type="ORF">UFOVP1296_63</name>
    <name evidence="2" type="ORF">UFOVP471_31</name>
    <name evidence="3" type="ORF">UFOVP890_63</name>
</gene>
<evidence type="ECO:0000259" key="1">
    <source>
        <dbReference type="SMART" id="SM00470"/>
    </source>
</evidence>
<evidence type="ECO:0000313" key="4">
    <source>
        <dbReference type="EMBL" id="CAB4196200.1"/>
    </source>
</evidence>
<dbReference type="GO" id="GO:0045881">
    <property type="term" value="P:positive regulation of sporulation resulting in formation of a cellular spore"/>
    <property type="evidence" value="ECO:0007669"/>
    <property type="project" value="TreeGrafter"/>
</dbReference>
<dbReference type="SUPFAM" id="SSF110849">
    <property type="entry name" value="ParB/Sulfiredoxin"/>
    <property type="match status" value="1"/>
</dbReference>
<dbReference type="EMBL" id="LR796845">
    <property type="protein sequence ID" value="CAB4169596.1"/>
    <property type="molecule type" value="Genomic_DNA"/>
</dbReference>
<dbReference type="InterPro" id="IPR003115">
    <property type="entry name" value="ParB_N"/>
</dbReference>
<dbReference type="EMBL" id="LR796438">
    <property type="protein sequence ID" value="CAB4144297.1"/>
    <property type="molecule type" value="Genomic_DNA"/>
</dbReference>